<comment type="cofactor">
    <cofactor evidence="2 5 6">
        <name>pyridoxal 5'-phosphate</name>
        <dbReference type="ChEBI" id="CHEBI:597326"/>
    </cofactor>
</comment>
<dbReference type="InterPro" id="IPR036615">
    <property type="entry name" value="Mur_ligase_C_dom_sf"/>
</dbReference>
<dbReference type="PANTHER" id="PTHR30511">
    <property type="entry name" value="ALANINE RACEMASE"/>
    <property type="match status" value="1"/>
</dbReference>
<organism evidence="9 10">
    <name type="scientific">Runella rosea</name>
    <dbReference type="NCBI Taxonomy" id="2259595"/>
    <lineage>
        <taxon>Bacteria</taxon>
        <taxon>Pseudomonadati</taxon>
        <taxon>Bacteroidota</taxon>
        <taxon>Cytophagia</taxon>
        <taxon>Cytophagales</taxon>
        <taxon>Spirosomataceae</taxon>
        <taxon>Runella</taxon>
    </lineage>
</organism>
<dbReference type="SUPFAM" id="SSF53623">
    <property type="entry name" value="MurD-like peptide ligases, catalytic domain"/>
    <property type="match status" value="1"/>
</dbReference>
<dbReference type="HAMAP" id="MF_01201">
    <property type="entry name" value="Ala_racemase"/>
    <property type="match status" value="1"/>
</dbReference>
<dbReference type="Pfam" id="PF00842">
    <property type="entry name" value="Ala_racemase_C"/>
    <property type="match status" value="1"/>
</dbReference>
<dbReference type="Pfam" id="PF08245">
    <property type="entry name" value="Mur_ligase_M"/>
    <property type="match status" value="1"/>
</dbReference>
<feature type="binding site" evidence="5 7">
    <location>
        <position position="599"/>
    </location>
    <ligand>
        <name>substrate</name>
    </ligand>
</feature>
<dbReference type="KEGG" id="run:DR864_01885"/>
<dbReference type="GO" id="GO:0008784">
    <property type="term" value="F:alanine racemase activity"/>
    <property type="evidence" value="ECO:0007669"/>
    <property type="project" value="UniProtKB-UniRule"/>
</dbReference>
<dbReference type="Gene3D" id="3.20.20.10">
    <property type="entry name" value="Alanine racemase"/>
    <property type="match status" value="1"/>
</dbReference>
<keyword evidence="4 5" id="KW-0413">Isomerase</keyword>
<sequence>MTATIFQNTQIDTNAAYLLTDSRQLVFPQQTIFFAINGARHDGHQFVAELYKKGVRQFVIEQKSLDNKLLATIESFENARIWSVDSSLKALQNVAKRHRAQFDIPVIGITGSNGKTIVKEWLGQLLSADYRTVKSPKSYNSQIGVPLSVWQMNDTHTLGIFEAGISQIHEMKALQEIIQPSIGIFTNIGSAHDEGFRSRKQKVTEKLRLFTQCNQLIYRADYTDIDEEINLILKSVNPKCELISWGSSENCLIQAEWHQDTEQTYVVLKSAVETYDNQLFAVPFTDEASVENCIHCLILLLTLGIPSAEIRQRIGRLRPISMRLELKEGINNCYLIDDTYNNDLVGLTIALNFLSQQEQRTQKVAILSDLLQTGQKEDELYTQINTLLHEKGVQKLIAIGEAFKRNAQFIKVEAQYFTTTNDFLAKLSTHSFRDSLVLIKGARPFQFERIVHRLQQKVHGTVLEINLDALTHNLNFYRNRVGNDTRIMVMVKAFAYGSGSAEVAQLLQFHRVDYLAVAYTDEGVQLRQNGIELPIMVMNPSPSTFEKLIEYQLEPEIYSHKILDEWLSFQYSGPTTEEEVKDEMQEVPIHIKLDTGMHRLGFTEVDLPLLIHKLQQFPTLKVASVFSHLAGADEAIHNEFTRSQYERFVSGASLLEQALGYQPLRHILNSAGIVRFPDYKLDMVRLGIGLYGVEVNRLEQRALQQIGTFKTVVSQVKHLPAGETIGYSRNGILEKASSIATIAIGYADGFDRRFSKGVGKVLINGALCPVVGNVCMDMTMVDATGVTVQEGDEVIIFGNDLPIVQLADQIGTISYELLTGISERVKRVFYKE</sequence>
<keyword evidence="9" id="KW-0436">Ligase</keyword>
<dbReference type="PANTHER" id="PTHR30511:SF0">
    <property type="entry name" value="ALANINE RACEMASE, CATABOLIC-RELATED"/>
    <property type="match status" value="1"/>
</dbReference>
<dbReference type="InterPro" id="IPR035911">
    <property type="entry name" value="MurE/MurF_N"/>
</dbReference>
<dbReference type="Gene3D" id="3.40.1190.10">
    <property type="entry name" value="Mur-like, catalytic domain"/>
    <property type="match status" value="1"/>
</dbReference>
<dbReference type="SUPFAM" id="SSF63418">
    <property type="entry name" value="MurE/MurF N-terminal domain"/>
    <property type="match status" value="1"/>
</dbReference>
<dbReference type="SUPFAM" id="SSF51419">
    <property type="entry name" value="PLP-binding barrel"/>
    <property type="match status" value="1"/>
</dbReference>
<dbReference type="GO" id="GO:0071555">
    <property type="term" value="P:cell wall organization"/>
    <property type="evidence" value="ECO:0007669"/>
    <property type="project" value="InterPro"/>
</dbReference>
<dbReference type="CDD" id="cd00430">
    <property type="entry name" value="PLPDE_III_AR"/>
    <property type="match status" value="1"/>
</dbReference>
<protein>
    <recommendedName>
        <fullName evidence="5">Alanine racemase</fullName>
        <ecNumber evidence="5">5.1.1.1</ecNumber>
    </recommendedName>
</protein>
<evidence type="ECO:0000256" key="3">
    <source>
        <dbReference type="ARBA" id="ARBA00022898"/>
    </source>
</evidence>
<gene>
    <name evidence="9" type="ORF">DR864_01885</name>
</gene>
<evidence type="ECO:0000256" key="7">
    <source>
        <dbReference type="PIRSR" id="PIRSR600821-52"/>
    </source>
</evidence>
<dbReference type="GO" id="GO:0030170">
    <property type="term" value="F:pyridoxal phosphate binding"/>
    <property type="evidence" value="ECO:0007669"/>
    <property type="project" value="UniProtKB-UniRule"/>
</dbReference>
<dbReference type="NCBIfam" id="NF008897">
    <property type="entry name" value="PRK11930.1"/>
    <property type="match status" value="1"/>
</dbReference>
<proteinExistence type="inferred from homology"/>
<dbReference type="InterPro" id="IPR005863">
    <property type="entry name" value="UDP-N-AcMur_synth"/>
</dbReference>
<feature type="binding site" evidence="5 7">
    <location>
        <position position="776"/>
    </location>
    <ligand>
        <name>substrate</name>
    </ligand>
</feature>
<dbReference type="NCBIfam" id="TIGR01143">
    <property type="entry name" value="murF"/>
    <property type="match status" value="1"/>
</dbReference>
<dbReference type="InterPro" id="IPR000821">
    <property type="entry name" value="Ala_racemase"/>
</dbReference>
<evidence type="ECO:0000313" key="9">
    <source>
        <dbReference type="EMBL" id="AXE16565.1"/>
    </source>
</evidence>
<keyword evidence="3 5" id="KW-0663">Pyridoxal phosphate</keyword>
<dbReference type="InterPro" id="IPR013221">
    <property type="entry name" value="Mur_ligase_cen"/>
</dbReference>
<evidence type="ECO:0000256" key="6">
    <source>
        <dbReference type="PIRSR" id="PIRSR600821-50"/>
    </source>
</evidence>
<dbReference type="FunFam" id="3.20.20.10:FF:000002">
    <property type="entry name" value="Alanine racemase"/>
    <property type="match status" value="1"/>
</dbReference>
<comment type="similarity">
    <text evidence="5">Belongs to the alanine racemase family.</text>
</comment>
<dbReference type="GO" id="GO:0005524">
    <property type="term" value="F:ATP binding"/>
    <property type="evidence" value="ECO:0007669"/>
    <property type="project" value="InterPro"/>
</dbReference>
<dbReference type="SUPFAM" id="SSF53244">
    <property type="entry name" value="MurD-like peptide ligases, peptide-binding domain"/>
    <property type="match status" value="1"/>
</dbReference>
<dbReference type="EMBL" id="CP030850">
    <property type="protein sequence ID" value="AXE16565.1"/>
    <property type="molecule type" value="Genomic_DNA"/>
</dbReference>
<dbReference type="InterPro" id="IPR009006">
    <property type="entry name" value="Ala_racemase/Decarboxylase_C"/>
</dbReference>
<dbReference type="InterPro" id="IPR029066">
    <property type="entry name" value="PLP-binding_barrel"/>
</dbReference>
<dbReference type="OrthoDB" id="9801978at2"/>
<dbReference type="Gene3D" id="3.40.1390.10">
    <property type="entry name" value="MurE/MurF, N-terminal domain"/>
    <property type="match status" value="1"/>
</dbReference>
<feature type="modified residue" description="N6-(pyridoxal phosphate)lysine" evidence="5 6">
    <location>
        <position position="492"/>
    </location>
</feature>
<dbReference type="AlphaFoldDB" id="A0A344TD44"/>
<dbReference type="GO" id="GO:0047480">
    <property type="term" value="F:UDP-N-acetylmuramoyl-tripeptide-D-alanyl-D-alanine ligase activity"/>
    <property type="evidence" value="ECO:0007669"/>
    <property type="project" value="InterPro"/>
</dbReference>
<dbReference type="PRINTS" id="PR00992">
    <property type="entry name" value="ALARACEMASE"/>
</dbReference>
<dbReference type="NCBIfam" id="TIGR00492">
    <property type="entry name" value="alr"/>
    <property type="match status" value="1"/>
</dbReference>
<feature type="active site" description="Proton acceptor; specific for L-alanine" evidence="5">
    <location>
        <position position="727"/>
    </location>
</feature>
<dbReference type="Gene3D" id="2.40.37.10">
    <property type="entry name" value="Lyase, Ornithine Decarboxylase, Chain A, domain 1"/>
    <property type="match status" value="1"/>
</dbReference>
<accession>A0A344TD44</accession>
<evidence type="ECO:0000256" key="2">
    <source>
        <dbReference type="ARBA" id="ARBA00001933"/>
    </source>
</evidence>
<feature type="domain" description="Alanine racemase C-terminal" evidence="8">
    <location>
        <begin position="706"/>
        <end position="830"/>
    </location>
</feature>
<dbReference type="EC" id="5.1.1.1" evidence="5"/>
<dbReference type="Gene3D" id="3.90.190.20">
    <property type="entry name" value="Mur ligase, C-terminal domain"/>
    <property type="match status" value="1"/>
</dbReference>
<evidence type="ECO:0000256" key="4">
    <source>
        <dbReference type="ARBA" id="ARBA00023235"/>
    </source>
</evidence>
<evidence type="ECO:0000256" key="1">
    <source>
        <dbReference type="ARBA" id="ARBA00000316"/>
    </source>
</evidence>
<dbReference type="UniPathway" id="UPA00042">
    <property type="reaction ID" value="UER00497"/>
</dbReference>
<name>A0A344TD44_9BACT</name>
<evidence type="ECO:0000259" key="8">
    <source>
        <dbReference type="SMART" id="SM01005"/>
    </source>
</evidence>
<keyword evidence="10" id="KW-1185">Reference proteome</keyword>
<evidence type="ECO:0000256" key="5">
    <source>
        <dbReference type="HAMAP-Rule" id="MF_01201"/>
    </source>
</evidence>
<dbReference type="InterPro" id="IPR036565">
    <property type="entry name" value="Mur-like_cat_sf"/>
</dbReference>
<dbReference type="InterPro" id="IPR001608">
    <property type="entry name" value="Ala_racemase_N"/>
</dbReference>
<reference evidence="9 10" key="1">
    <citation type="submission" date="2018-07" db="EMBL/GenBank/DDBJ databases">
        <title>Genome sequencing of Runella.</title>
        <authorList>
            <person name="Baek M.-G."/>
            <person name="Yi H."/>
        </authorList>
    </citation>
    <scope>NUCLEOTIDE SEQUENCE [LARGE SCALE GENOMIC DNA]</scope>
    <source>
        <strain evidence="9 10">HYN0085</strain>
    </source>
</reference>
<feature type="active site" description="Proton acceptor; specific for D-alanine" evidence="5">
    <location>
        <position position="492"/>
    </location>
</feature>
<dbReference type="SMART" id="SM01005">
    <property type="entry name" value="Ala_racemase_C"/>
    <property type="match status" value="1"/>
</dbReference>
<dbReference type="SUPFAM" id="SSF50621">
    <property type="entry name" value="Alanine racemase C-terminal domain-like"/>
    <property type="match status" value="1"/>
</dbReference>
<comment type="pathway">
    <text evidence="5">Amino-acid biosynthesis; D-alanine biosynthesis; D-alanine from L-alanine: step 1/1.</text>
</comment>
<comment type="function">
    <text evidence="5">Catalyzes the interconversion of L-alanine and D-alanine. May also act on other amino acids.</text>
</comment>
<dbReference type="Proteomes" id="UP000251993">
    <property type="component" value="Chromosome"/>
</dbReference>
<dbReference type="GO" id="GO:0005829">
    <property type="term" value="C:cytosol"/>
    <property type="evidence" value="ECO:0007669"/>
    <property type="project" value="TreeGrafter"/>
</dbReference>
<evidence type="ECO:0000313" key="10">
    <source>
        <dbReference type="Proteomes" id="UP000251993"/>
    </source>
</evidence>
<dbReference type="InterPro" id="IPR011079">
    <property type="entry name" value="Ala_racemase_C"/>
</dbReference>
<comment type="catalytic activity">
    <reaction evidence="1 5">
        <text>L-alanine = D-alanine</text>
        <dbReference type="Rhea" id="RHEA:20249"/>
        <dbReference type="ChEBI" id="CHEBI:57416"/>
        <dbReference type="ChEBI" id="CHEBI:57972"/>
        <dbReference type="EC" id="5.1.1.1"/>
    </reaction>
</comment>
<dbReference type="GO" id="GO:0030632">
    <property type="term" value="P:D-alanine biosynthetic process"/>
    <property type="evidence" value="ECO:0007669"/>
    <property type="project" value="UniProtKB-UniRule"/>
</dbReference>
<dbReference type="Pfam" id="PF01168">
    <property type="entry name" value="Ala_racemase_N"/>
    <property type="match status" value="1"/>
</dbReference>
<dbReference type="RefSeq" id="WP_114065352.1">
    <property type="nucleotide sequence ID" value="NZ_CP030850.1"/>
</dbReference>